<dbReference type="AlphaFoldDB" id="A0A7V2ZIY9"/>
<dbReference type="CDD" id="cd16380">
    <property type="entry name" value="YitT_C"/>
    <property type="match status" value="1"/>
</dbReference>
<dbReference type="GO" id="GO:0005886">
    <property type="term" value="C:plasma membrane"/>
    <property type="evidence" value="ECO:0007669"/>
    <property type="project" value="UniProtKB-SubCell"/>
</dbReference>
<evidence type="ECO:0000256" key="3">
    <source>
        <dbReference type="ARBA" id="ARBA00022692"/>
    </source>
</evidence>
<keyword evidence="2" id="KW-1003">Cell membrane</keyword>
<feature type="transmembrane region" description="Helical" evidence="6">
    <location>
        <begin position="82"/>
        <end position="100"/>
    </location>
</feature>
<sequence>MTDKLYKEHPVLEYIAITIGAAIMGIGIGVFLVDAQVVPGGVSGLSMAIHYLSSNKIPVGVMIWLLNVPLYIWGIKELGKEFGVRTFYGFTLSSFFIDYFRGDVPFIGGLSLQNTQTIKDLQQNDFMFLILLGAAFLGIGLGIIFKFKGTTAGSDIVAAIMQKRFGIKPGMAIMIIDFFVIITAGLVIEFKGLAIDRSAITLTLYALFLLFISARLVDAIIDGFDYARSAYIISEKNEQIAQAIMNDLSRGATAIKARGLYTNAEREVVVTVVTLKELGKLLSIIKKIDPKAFVTIHNVHEVMGEGFRRRI</sequence>
<evidence type="ECO:0000256" key="2">
    <source>
        <dbReference type="ARBA" id="ARBA00022475"/>
    </source>
</evidence>
<dbReference type="EMBL" id="DSUJ01000008">
    <property type="protein sequence ID" value="HFI90771.1"/>
    <property type="molecule type" value="Genomic_DNA"/>
</dbReference>
<dbReference type="RefSeq" id="WP_304148133.1">
    <property type="nucleotide sequence ID" value="NZ_JAOAIE010000128.1"/>
</dbReference>
<dbReference type="PIRSF" id="PIRSF006483">
    <property type="entry name" value="Membrane_protein_YitT"/>
    <property type="match status" value="1"/>
</dbReference>
<feature type="transmembrane region" description="Helical" evidence="6">
    <location>
        <begin position="57"/>
        <end position="75"/>
    </location>
</feature>
<comment type="subcellular location">
    <subcellularLocation>
        <location evidence="1">Cell membrane</location>
        <topology evidence="1">Multi-pass membrane protein</topology>
    </subcellularLocation>
</comment>
<evidence type="ECO:0000256" key="5">
    <source>
        <dbReference type="ARBA" id="ARBA00023136"/>
    </source>
</evidence>
<dbReference type="PANTHER" id="PTHR33545">
    <property type="entry name" value="UPF0750 MEMBRANE PROTEIN YITT-RELATED"/>
    <property type="match status" value="1"/>
</dbReference>
<dbReference type="InterPro" id="IPR051461">
    <property type="entry name" value="UPF0750_membrane"/>
</dbReference>
<dbReference type="PANTHER" id="PTHR33545:SF5">
    <property type="entry name" value="UPF0750 MEMBRANE PROTEIN YITT"/>
    <property type="match status" value="1"/>
</dbReference>
<evidence type="ECO:0000313" key="8">
    <source>
        <dbReference type="EMBL" id="HFI90771.1"/>
    </source>
</evidence>
<proteinExistence type="predicted"/>
<dbReference type="Gene3D" id="3.30.70.120">
    <property type="match status" value="1"/>
</dbReference>
<evidence type="ECO:0000259" key="7">
    <source>
        <dbReference type="Pfam" id="PF10035"/>
    </source>
</evidence>
<reference evidence="8" key="1">
    <citation type="journal article" date="2020" name="mSystems">
        <title>Genome- and Community-Level Interaction Insights into Carbon Utilization and Element Cycling Functions of Hydrothermarchaeota in Hydrothermal Sediment.</title>
        <authorList>
            <person name="Zhou Z."/>
            <person name="Liu Y."/>
            <person name="Xu W."/>
            <person name="Pan J."/>
            <person name="Luo Z.H."/>
            <person name="Li M."/>
        </authorList>
    </citation>
    <scope>NUCLEOTIDE SEQUENCE [LARGE SCALE GENOMIC DNA]</scope>
    <source>
        <strain evidence="8">SpSt-479</strain>
    </source>
</reference>
<keyword evidence="4 6" id="KW-1133">Transmembrane helix</keyword>
<gene>
    <name evidence="8" type="ORF">ENS31_04465</name>
</gene>
<feature type="transmembrane region" description="Helical" evidence="6">
    <location>
        <begin position="126"/>
        <end position="145"/>
    </location>
</feature>
<feature type="domain" description="DUF2179" evidence="7">
    <location>
        <begin position="250"/>
        <end position="304"/>
    </location>
</feature>
<feature type="transmembrane region" description="Helical" evidence="6">
    <location>
        <begin position="165"/>
        <end position="188"/>
    </location>
</feature>
<dbReference type="Pfam" id="PF10035">
    <property type="entry name" value="DUF2179"/>
    <property type="match status" value="1"/>
</dbReference>
<keyword evidence="3 6" id="KW-0812">Transmembrane</keyword>
<evidence type="ECO:0000256" key="6">
    <source>
        <dbReference type="SAM" id="Phobius"/>
    </source>
</evidence>
<comment type="caution">
    <text evidence="8">The sequence shown here is derived from an EMBL/GenBank/DDBJ whole genome shotgun (WGS) entry which is preliminary data.</text>
</comment>
<accession>A0A7V2ZIY9</accession>
<name>A0A7V2ZIY9_9BACT</name>
<dbReference type="InterPro" id="IPR003740">
    <property type="entry name" value="YitT"/>
</dbReference>
<evidence type="ECO:0000256" key="4">
    <source>
        <dbReference type="ARBA" id="ARBA00022989"/>
    </source>
</evidence>
<dbReference type="InterPro" id="IPR015867">
    <property type="entry name" value="N-reg_PII/ATP_PRibTrfase_C"/>
</dbReference>
<protein>
    <submittedName>
        <fullName evidence="8">YitT family protein</fullName>
    </submittedName>
</protein>
<dbReference type="Pfam" id="PF02588">
    <property type="entry name" value="YitT_membrane"/>
    <property type="match status" value="1"/>
</dbReference>
<feature type="transmembrane region" description="Helical" evidence="6">
    <location>
        <begin position="200"/>
        <end position="221"/>
    </location>
</feature>
<keyword evidence="5 6" id="KW-0472">Membrane</keyword>
<feature type="transmembrane region" description="Helical" evidence="6">
    <location>
        <begin position="12"/>
        <end position="37"/>
    </location>
</feature>
<dbReference type="InterPro" id="IPR019264">
    <property type="entry name" value="DUF2179"/>
</dbReference>
<organism evidence="8">
    <name type="scientific">Ignavibacterium album</name>
    <dbReference type="NCBI Taxonomy" id="591197"/>
    <lineage>
        <taxon>Bacteria</taxon>
        <taxon>Pseudomonadati</taxon>
        <taxon>Ignavibacteriota</taxon>
        <taxon>Ignavibacteria</taxon>
        <taxon>Ignavibacteriales</taxon>
        <taxon>Ignavibacteriaceae</taxon>
        <taxon>Ignavibacterium</taxon>
    </lineage>
</organism>
<evidence type="ECO:0000256" key="1">
    <source>
        <dbReference type="ARBA" id="ARBA00004651"/>
    </source>
</evidence>